<name>A0ABX5MGQ1_9BURK</name>
<dbReference type="EMBL" id="QJJV01000029">
    <property type="protein sequence ID" value="PXX07612.1"/>
    <property type="molecule type" value="Genomic_DNA"/>
</dbReference>
<evidence type="ECO:0000256" key="1">
    <source>
        <dbReference type="SAM" id="Phobius"/>
    </source>
</evidence>
<keyword evidence="1" id="KW-0472">Membrane</keyword>
<evidence type="ECO:0000313" key="3">
    <source>
        <dbReference type="Proteomes" id="UP000247515"/>
    </source>
</evidence>
<comment type="caution">
    <text evidence="2">The sequence shown here is derived from an EMBL/GenBank/DDBJ whole genome shotgun (WGS) entry which is preliminary data.</text>
</comment>
<feature type="transmembrane region" description="Helical" evidence="1">
    <location>
        <begin position="81"/>
        <end position="102"/>
    </location>
</feature>
<feature type="transmembrane region" description="Helical" evidence="1">
    <location>
        <begin position="44"/>
        <end position="60"/>
    </location>
</feature>
<evidence type="ECO:0008006" key="4">
    <source>
        <dbReference type="Google" id="ProtNLM"/>
    </source>
</evidence>
<reference evidence="2 3" key="1">
    <citation type="submission" date="2018-05" db="EMBL/GenBank/DDBJ databases">
        <title>Genomic Encyclopedia of Type Strains, Phase IV (KMG-V): Genome sequencing to study the core and pangenomes of soil and plant-associated prokaryotes.</title>
        <authorList>
            <person name="Whitman W."/>
        </authorList>
    </citation>
    <scope>NUCLEOTIDE SEQUENCE [LARGE SCALE GENOMIC DNA]</scope>
    <source>
        <strain evidence="2 3">SIr-6563</strain>
    </source>
</reference>
<accession>A0ABX5MGQ1</accession>
<keyword evidence="3" id="KW-1185">Reference proteome</keyword>
<feature type="transmembrane region" description="Helical" evidence="1">
    <location>
        <begin position="108"/>
        <end position="127"/>
    </location>
</feature>
<keyword evidence="1" id="KW-0812">Transmembrane</keyword>
<dbReference type="Proteomes" id="UP000247515">
    <property type="component" value="Unassembled WGS sequence"/>
</dbReference>
<sequence length="141" mass="15759">MLNACRNAISKMRKWMPMAASLAAFLIVVGVAKGSDWRATVGRLLPLVVLAVVAFLYQVVKQRRILKGKPSLGRRQLFFRFYIATAILVFSYFGLCILWEVKRGGEEIFTLSAPILLICIALCAVALHSELRDLPDDFEGN</sequence>
<proteinExistence type="predicted"/>
<keyword evidence="1" id="KW-1133">Transmembrane helix</keyword>
<dbReference type="RefSeq" id="WP_234774927.1">
    <property type="nucleotide sequence ID" value="NZ_JAGIXD010000009.1"/>
</dbReference>
<protein>
    <recommendedName>
        <fullName evidence="4">DUF2178 domain-containing protein</fullName>
    </recommendedName>
</protein>
<gene>
    <name evidence="2" type="ORF">C7400_12967</name>
</gene>
<organism evidence="2 3">
    <name type="scientific">Paraburkholderia tropica</name>
    <dbReference type="NCBI Taxonomy" id="92647"/>
    <lineage>
        <taxon>Bacteria</taxon>
        <taxon>Pseudomonadati</taxon>
        <taxon>Pseudomonadota</taxon>
        <taxon>Betaproteobacteria</taxon>
        <taxon>Burkholderiales</taxon>
        <taxon>Burkholderiaceae</taxon>
        <taxon>Paraburkholderia</taxon>
    </lineage>
</organism>
<evidence type="ECO:0000313" key="2">
    <source>
        <dbReference type="EMBL" id="PXX07612.1"/>
    </source>
</evidence>